<protein>
    <submittedName>
        <fullName evidence="2">PTS IIA-like nitrogen-regulatory protein PtsN</fullName>
    </submittedName>
</protein>
<dbReference type="Proteomes" id="UP000198749">
    <property type="component" value="Unassembled WGS sequence"/>
</dbReference>
<dbReference type="InterPro" id="IPR006320">
    <property type="entry name" value="PTS_Nitro_regul"/>
</dbReference>
<dbReference type="OrthoDB" id="95460at2"/>
<dbReference type="EMBL" id="FOGB01000005">
    <property type="protein sequence ID" value="SEQ61683.1"/>
    <property type="molecule type" value="Genomic_DNA"/>
</dbReference>
<dbReference type="STRING" id="355243.SAMN03080615_02144"/>
<dbReference type="GO" id="GO:0030295">
    <property type="term" value="F:protein kinase activator activity"/>
    <property type="evidence" value="ECO:0007669"/>
    <property type="project" value="TreeGrafter"/>
</dbReference>
<keyword evidence="3" id="KW-1185">Reference proteome</keyword>
<feature type="domain" description="PTS EIIA type-2" evidence="1">
    <location>
        <begin position="5"/>
        <end position="149"/>
    </location>
</feature>
<evidence type="ECO:0000313" key="3">
    <source>
        <dbReference type="Proteomes" id="UP000198749"/>
    </source>
</evidence>
<dbReference type="InterPro" id="IPR016152">
    <property type="entry name" value="PTrfase/Anion_transptr"/>
</dbReference>
<evidence type="ECO:0000313" key="2">
    <source>
        <dbReference type="EMBL" id="SEQ61683.1"/>
    </source>
</evidence>
<evidence type="ECO:0000259" key="1">
    <source>
        <dbReference type="PROSITE" id="PS51094"/>
    </source>
</evidence>
<sequence length="152" mass="16351">MLISELLAPSGALCALEGGSKKRILEIASQEIVKLHPGLEAETIFAGLLGRERLGSTGIGDGVAIPHCRLDECQKATALLIQLIEPIDFDAVDGKPVDLLFVLLVPSEACDQHLQTLARLAELFSQARVREKLRSATTAEALYNAMTESSQE</sequence>
<dbReference type="Gene3D" id="3.40.930.10">
    <property type="entry name" value="Mannitol-specific EII, Chain A"/>
    <property type="match status" value="1"/>
</dbReference>
<dbReference type="CDD" id="cd00211">
    <property type="entry name" value="PTS_IIA_fru"/>
    <property type="match status" value="1"/>
</dbReference>
<dbReference type="GO" id="GO:0008982">
    <property type="term" value="F:protein-N(PI)-phosphohistidine-sugar phosphotransferase activity"/>
    <property type="evidence" value="ECO:0007669"/>
    <property type="project" value="InterPro"/>
</dbReference>
<reference evidence="3" key="1">
    <citation type="submission" date="2016-10" db="EMBL/GenBank/DDBJ databases">
        <authorList>
            <person name="Varghese N."/>
            <person name="Submissions S."/>
        </authorList>
    </citation>
    <scope>NUCLEOTIDE SEQUENCE [LARGE SCALE GENOMIC DNA]</scope>
    <source>
        <strain evidence="3">DSM 18887</strain>
    </source>
</reference>
<dbReference type="PANTHER" id="PTHR47738">
    <property type="entry name" value="PTS SYSTEM FRUCTOSE-LIKE EIIA COMPONENT-RELATED"/>
    <property type="match status" value="1"/>
</dbReference>
<dbReference type="RefSeq" id="WP_091357692.1">
    <property type="nucleotide sequence ID" value="NZ_AP025284.1"/>
</dbReference>
<dbReference type="PROSITE" id="PS51094">
    <property type="entry name" value="PTS_EIIA_TYPE_2"/>
    <property type="match status" value="1"/>
</dbReference>
<dbReference type="PANTHER" id="PTHR47738:SF1">
    <property type="entry name" value="NITROGEN REGULATORY PROTEIN"/>
    <property type="match status" value="1"/>
</dbReference>
<dbReference type="SUPFAM" id="SSF55804">
    <property type="entry name" value="Phoshotransferase/anion transport protein"/>
    <property type="match status" value="1"/>
</dbReference>
<dbReference type="Pfam" id="PF00359">
    <property type="entry name" value="PTS_EIIA_2"/>
    <property type="match status" value="1"/>
</dbReference>
<dbReference type="NCBIfam" id="TIGR01419">
    <property type="entry name" value="nitro_reg_IIA"/>
    <property type="match status" value="1"/>
</dbReference>
<gene>
    <name evidence="2" type="ORF">SAMN03080615_02144</name>
</gene>
<name>A0A1H9HH46_9GAMM</name>
<dbReference type="GO" id="GO:0009401">
    <property type="term" value="P:phosphoenolpyruvate-dependent sugar phosphotransferase system"/>
    <property type="evidence" value="ECO:0007669"/>
    <property type="project" value="InterPro"/>
</dbReference>
<dbReference type="AlphaFoldDB" id="A0A1H9HH46"/>
<dbReference type="InterPro" id="IPR051541">
    <property type="entry name" value="PTS_SugarTrans_NitroReg"/>
</dbReference>
<proteinExistence type="predicted"/>
<dbReference type="InterPro" id="IPR002178">
    <property type="entry name" value="PTS_EIIA_type-2_dom"/>
</dbReference>
<accession>A0A1H9HH46</accession>
<organism evidence="2 3">
    <name type="scientific">Amphritea atlantica</name>
    <dbReference type="NCBI Taxonomy" id="355243"/>
    <lineage>
        <taxon>Bacteria</taxon>
        <taxon>Pseudomonadati</taxon>
        <taxon>Pseudomonadota</taxon>
        <taxon>Gammaproteobacteria</taxon>
        <taxon>Oceanospirillales</taxon>
        <taxon>Oceanospirillaceae</taxon>
        <taxon>Amphritea</taxon>
    </lineage>
</organism>